<name>A0A9P3G9I1_9APHY</name>
<comment type="caution">
    <text evidence="2">The sequence shown here is derived from an EMBL/GenBank/DDBJ whole genome shotgun (WGS) entry which is preliminary data.</text>
</comment>
<evidence type="ECO:0000256" key="1">
    <source>
        <dbReference type="SAM" id="SignalP"/>
    </source>
</evidence>
<feature type="signal peptide" evidence="1">
    <location>
        <begin position="1"/>
        <end position="19"/>
    </location>
</feature>
<dbReference type="Proteomes" id="UP000703269">
    <property type="component" value="Unassembled WGS sequence"/>
</dbReference>
<evidence type="ECO:0000313" key="3">
    <source>
        <dbReference type="Proteomes" id="UP000703269"/>
    </source>
</evidence>
<dbReference type="AlphaFoldDB" id="A0A9P3G9I1"/>
<organism evidence="2 3">
    <name type="scientific">Phanerochaete sordida</name>
    <dbReference type="NCBI Taxonomy" id="48140"/>
    <lineage>
        <taxon>Eukaryota</taxon>
        <taxon>Fungi</taxon>
        <taxon>Dikarya</taxon>
        <taxon>Basidiomycota</taxon>
        <taxon>Agaricomycotina</taxon>
        <taxon>Agaricomycetes</taxon>
        <taxon>Polyporales</taxon>
        <taxon>Phanerochaetaceae</taxon>
        <taxon>Phanerochaete</taxon>
    </lineage>
</organism>
<sequence>MKFIVALSAFLGIASIAAAIPTTAEGGAIVARNANLIERGVFDVKERSLEARVDIPLGIHVIAPDSATGYHDHAAAAAYNNPFHIGVNVGQRAVLTVSSYAAYTQVVTFSGVPGASGNVVFSGSGEGVPMRQNGQTSYTVPAQNDGYLLTVLFQYSTSPGGPLRTAVINNLPTATTTAGQTVIKIRSEDSVDNDNDDSFAIITIS</sequence>
<feature type="chain" id="PRO_5040320144" evidence="1">
    <location>
        <begin position="20"/>
        <end position="205"/>
    </location>
</feature>
<reference evidence="2 3" key="1">
    <citation type="submission" date="2021-08" db="EMBL/GenBank/DDBJ databases">
        <title>Draft Genome Sequence of Phanerochaete sordida strain YK-624.</title>
        <authorList>
            <person name="Mori T."/>
            <person name="Dohra H."/>
            <person name="Suzuki T."/>
            <person name="Kawagishi H."/>
            <person name="Hirai H."/>
        </authorList>
    </citation>
    <scope>NUCLEOTIDE SEQUENCE [LARGE SCALE GENOMIC DNA]</scope>
    <source>
        <strain evidence="2 3">YK-624</strain>
    </source>
</reference>
<gene>
    <name evidence="2" type="ORF">PsYK624_059640</name>
</gene>
<proteinExistence type="predicted"/>
<protein>
    <submittedName>
        <fullName evidence="2">Uncharacterized protein</fullName>
    </submittedName>
</protein>
<keyword evidence="1" id="KW-0732">Signal</keyword>
<accession>A0A9P3G9I1</accession>
<dbReference type="EMBL" id="BPQB01000014">
    <property type="protein sequence ID" value="GJE89854.1"/>
    <property type="molecule type" value="Genomic_DNA"/>
</dbReference>
<keyword evidence="3" id="KW-1185">Reference proteome</keyword>
<evidence type="ECO:0000313" key="2">
    <source>
        <dbReference type="EMBL" id="GJE89854.1"/>
    </source>
</evidence>